<dbReference type="PANTHER" id="PTHR46590">
    <property type="entry name" value="PHOSPHATIDYLINOSITOL TRANSFER PROTEIN CSR1-RELATED"/>
    <property type="match status" value="1"/>
</dbReference>
<dbReference type="SUPFAM" id="SSF52087">
    <property type="entry name" value="CRAL/TRIO domain"/>
    <property type="match status" value="1"/>
</dbReference>
<evidence type="ECO:0000313" key="4">
    <source>
        <dbReference type="EMBL" id="RKP14058.1"/>
    </source>
</evidence>
<evidence type="ECO:0000313" key="5">
    <source>
        <dbReference type="Proteomes" id="UP000267251"/>
    </source>
</evidence>
<feature type="compositionally biased region" description="Acidic residues" evidence="2">
    <location>
        <begin position="295"/>
        <end position="316"/>
    </location>
</feature>
<keyword evidence="1" id="KW-0175">Coiled coil</keyword>
<reference evidence="5" key="1">
    <citation type="journal article" date="2018" name="Nat. Microbiol.">
        <title>Leveraging single-cell genomics to expand the fungal tree of life.</title>
        <authorList>
            <person name="Ahrendt S.R."/>
            <person name="Quandt C.A."/>
            <person name="Ciobanu D."/>
            <person name="Clum A."/>
            <person name="Salamov A."/>
            <person name="Andreopoulos B."/>
            <person name="Cheng J.F."/>
            <person name="Woyke T."/>
            <person name="Pelin A."/>
            <person name="Henrissat B."/>
            <person name="Reynolds N.K."/>
            <person name="Benny G.L."/>
            <person name="Smith M.E."/>
            <person name="James T.Y."/>
            <person name="Grigoriev I.V."/>
        </authorList>
    </citation>
    <scope>NUCLEOTIDE SEQUENCE [LARGE SCALE GENOMIC DNA]</scope>
</reference>
<dbReference type="Proteomes" id="UP000267251">
    <property type="component" value="Unassembled WGS sequence"/>
</dbReference>
<dbReference type="InterPro" id="IPR001251">
    <property type="entry name" value="CRAL-TRIO_dom"/>
</dbReference>
<proteinExistence type="predicted"/>
<dbReference type="CDD" id="cd00170">
    <property type="entry name" value="SEC14"/>
    <property type="match status" value="1"/>
</dbReference>
<accession>A0A4P9Y4Y8</accession>
<dbReference type="PROSITE" id="PS50191">
    <property type="entry name" value="CRAL_TRIO"/>
    <property type="match status" value="1"/>
</dbReference>
<evidence type="ECO:0000256" key="2">
    <source>
        <dbReference type="SAM" id="MobiDB-lite"/>
    </source>
</evidence>
<dbReference type="InterPro" id="IPR052432">
    <property type="entry name" value="PITP/CRAL-TRIO"/>
</dbReference>
<evidence type="ECO:0000259" key="3">
    <source>
        <dbReference type="PROSITE" id="PS50191"/>
    </source>
</evidence>
<dbReference type="Pfam" id="PF00650">
    <property type="entry name" value="CRAL_TRIO"/>
    <property type="match status" value="1"/>
</dbReference>
<dbReference type="EMBL" id="KZ987893">
    <property type="protein sequence ID" value="RKP14058.1"/>
    <property type="molecule type" value="Genomic_DNA"/>
</dbReference>
<dbReference type="Gene3D" id="3.40.525.10">
    <property type="entry name" value="CRAL-TRIO lipid binding domain"/>
    <property type="match status" value="1"/>
</dbReference>
<feature type="region of interest" description="Disordered" evidence="2">
    <location>
        <begin position="271"/>
        <end position="327"/>
    </location>
</feature>
<keyword evidence="5" id="KW-1185">Reference proteome</keyword>
<gene>
    <name evidence="4" type="ORF">BJ684DRAFT_19501</name>
</gene>
<name>A0A4P9Y4Y8_9FUNG</name>
<dbReference type="OrthoDB" id="75724at2759"/>
<dbReference type="InterPro" id="IPR036865">
    <property type="entry name" value="CRAL-TRIO_dom_sf"/>
</dbReference>
<dbReference type="AlphaFoldDB" id="A0A4P9Y4Y8"/>
<feature type="coiled-coil region" evidence="1">
    <location>
        <begin position="373"/>
        <end position="400"/>
    </location>
</feature>
<sequence length="486" mass="55240">MTVSSIVSPTNNIPVPSLAASSSNLHTALPHLDLLDQVVRGIEQTGSLCKDDDLLLSDVPSLYRHLSRARYSSEAAVELVLATLDWRKCQEPLGSYSLSDLSLLRHRAFQHHGLDQQGRPGIWVDLAKLLQVKTISQESPIKRYLVLQLEALRRWTQAHFDQTGRLVPAVLVIDLKDVPFTALDLDLAPFLVEILRTHFPRSIAAVHVLHYGWTYAGLWALLRRLVSERACSRITFIQENRELQDHFDAHCIPQRYGGSLVEEADEDVWSPESCPFLQTSNHKKDTPWAPRGSGEEETISSEEADEDNEEDEDEDEGHSSTAHRLSGEKGIRRVDSQFWGVGTVHDIFYDAEGTADTTDPPPSLSHERAMLALGEAEGRIAHLEMQLRQTQDLAATLQARRSRPAKTVTFSPASLHHWRERLGRWWVRVILSTRTGKWRESGWWKKSLRDGRWVWWVAMALMWREGMSVLLERFLINRMVGAAVRV</sequence>
<protein>
    <submittedName>
        <fullName evidence="4">CRAL-TRIO domain-containing protein</fullName>
    </submittedName>
</protein>
<organism evidence="4 5">
    <name type="scientific">Piptocephalis cylindrospora</name>
    <dbReference type="NCBI Taxonomy" id="1907219"/>
    <lineage>
        <taxon>Eukaryota</taxon>
        <taxon>Fungi</taxon>
        <taxon>Fungi incertae sedis</taxon>
        <taxon>Zoopagomycota</taxon>
        <taxon>Zoopagomycotina</taxon>
        <taxon>Zoopagomycetes</taxon>
        <taxon>Zoopagales</taxon>
        <taxon>Piptocephalidaceae</taxon>
        <taxon>Piptocephalis</taxon>
    </lineage>
</organism>
<feature type="domain" description="CRAL-TRIO" evidence="3">
    <location>
        <begin position="97"/>
        <end position="264"/>
    </location>
</feature>
<dbReference type="PANTHER" id="PTHR46590:SF4">
    <property type="entry name" value="CRAL-TRIO DOMAIN-CONTAINING PROTEIN"/>
    <property type="match status" value="1"/>
</dbReference>
<dbReference type="SMART" id="SM00516">
    <property type="entry name" value="SEC14"/>
    <property type="match status" value="1"/>
</dbReference>
<evidence type="ECO:0000256" key="1">
    <source>
        <dbReference type="SAM" id="Coils"/>
    </source>
</evidence>